<protein>
    <submittedName>
        <fullName evidence="1">Uncharacterized protein</fullName>
    </submittedName>
</protein>
<organism evidence="1">
    <name type="scientific">hydrothermal vent metagenome</name>
    <dbReference type="NCBI Taxonomy" id="652676"/>
    <lineage>
        <taxon>unclassified sequences</taxon>
        <taxon>metagenomes</taxon>
        <taxon>ecological metagenomes</taxon>
    </lineage>
</organism>
<dbReference type="EMBL" id="UOFL01000213">
    <property type="protein sequence ID" value="VAW81253.1"/>
    <property type="molecule type" value="Genomic_DNA"/>
</dbReference>
<dbReference type="AlphaFoldDB" id="A0A3B0YZ58"/>
<sequence>MNCHLCLHDKPLKKSHIIPEFVYKSLYDEKHRYHILSTFKATKTAQQQKGLREPLLCELCEEKLSKYERYVSLIFTGAIPTTENTNGDLITINGLKYKEFKLFALSILWRAS</sequence>
<reference evidence="1" key="1">
    <citation type="submission" date="2018-06" db="EMBL/GenBank/DDBJ databases">
        <authorList>
            <person name="Zhirakovskaya E."/>
        </authorList>
    </citation>
    <scope>NUCLEOTIDE SEQUENCE</scope>
</reference>
<gene>
    <name evidence="1" type="ORF">MNBD_GAMMA12-1540</name>
</gene>
<name>A0A3B0YZ58_9ZZZZ</name>
<feature type="non-terminal residue" evidence="1">
    <location>
        <position position="112"/>
    </location>
</feature>
<evidence type="ECO:0000313" key="1">
    <source>
        <dbReference type="EMBL" id="VAW81253.1"/>
    </source>
</evidence>
<proteinExistence type="predicted"/>
<accession>A0A3B0YZ58</accession>